<evidence type="ECO:0000313" key="7">
    <source>
        <dbReference type="EMBL" id="KXS12596.1"/>
    </source>
</evidence>
<evidence type="ECO:0000256" key="4">
    <source>
        <dbReference type="ARBA" id="ARBA00023136"/>
    </source>
</evidence>
<dbReference type="InterPro" id="IPR000292">
    <property type="entry name" value="For/NO2_transpt"/>
</dbReference>
<dbReference type="EMBL" id="KQ965786">
    <property type="protein sequence ID" value="KXS12596.1"/>
    <property type="molecule type" value="Genomic_DNA"/>
</dbReference>
<name>A0A139A6Z4_GONPJ</name>
<keyword evidence="8" id="KW-1185">Reference proteome</keyword>
<gene>
    <name evidence="7" type="ORF">M427DRAFT_101170</name>
</gene>
<evidence type="ECO:0000256" key="5">
    <source>
        <dbReference type="ARBA" id="ARBA00049660"/>
    </source>
</evidence>
<proteinExistence type="inferred from homology"/>
<dbReference type="PANTHER" id="PTHR30520">
    <property type="entry name" value="FORMATE TRANSPORTER-RELATED"/>
    <property type="match status" value="1"/>
</dbReference>
<dbReference type="Gene3D" id="1.20.1080.10">
    <property type="entry name" value="Glycerol uptake facilitator protein"/>
    <property type="match status" value="1"/>
</dbReference>
<evidence type="ECO:0000256" key="1">
    <source>
        <dbReference type="ARBA" id="ARBA00004141"/>
    </source>
</evidence>
<dbReference type="GO" id="GO:0015707">
    <property type="term" value="P:nitrite transport"/>
    <property type="evidence" value="ECO:0007669"/>
    <property type="project" value="TreeGrafter"/>
</dbReference>
<sequence length="283" mass="29301">MNTSSFLSPPEATKYLLLSSLAKCARTPGTIFVASLMGGAYLSLGGLLSLTVAGGSAAALPAGIVSLLAGITFPVGLSMIIFSGTDLLTGNMLYGTVPFCDLQDRSGTETQHAVSNLVKILGVSFVGNLIGSAAMALSVGAFCGVAENATLAGWVMTLAKKKCALPFATAFVRGIGANWLVCLAVYMSMCSRTAGGKILSLWIPISTFVALGFEHSVANMFTIPLGMYLLAATPHALGMLDLFGNLLPVILGNFVGASIFVAAAQWYLSFGSRRGILEGMNKH</sequence>
<dbReference type="OrthoDB" id="4829at2759"/>
<dbReference type="GO" id="GO:0015513">
    <property type="term" value="F:high-affinity secondary active nitrite transmembrane transporter activity"/>
    <property type="evidence" value="ECO:0007669"/>
    <property type="project" value="TreeGrafter"/>
</dbReference>
<comment type="subcellular location">
    <subcellularLocation>
        <location evidence="1">Membrane</location>
        <topology evidence="1">Multi-pass membrane protein</topology>
    </subcellularLocation>
</comment>
<evidence type="ECO:0000313" key="8">
    <source>
        <dbReference type="Proteomes" id="UP000070544"/>
    </source>
</evidence>
<dbReference type="GO" id="GO:0005886">
    <property type="term" value="C:plasma membrane"/>
    <property type="evidence" value="ECO:0007669"/>
    <property type="project" value="TreeGrafter"/>
</dbReference>
<dbReference type="AlphaFoldDB" id="A0A139A6Z4"/>
<feature type="transmembrane region" description="Helical" evidence="6">
    <location>
        <begin position="125"/>
        <end position="146"/>
    </location>
</feature>
<keyword evidence="3 6" id="KW-1133">Transmembrane helix</keyword>
<dbReference type="PANTHER" id="PTHR30520:SF6">
    <property type="entry name" value="FORMATE_NITRATE FAMILY TRANSPORTER (EUROFUNG)"/>
    <property type="match status" value="1"/>
</dbReference>
<feature type="transmembrane region" description="Helical" evidence="6">
    <location>
        <begin position="60"/>
        <end position="82"/>
    </location>
</feature>
<evidence type="ECO:0000256" key="2">
    <source>
        <dbReference type="ARBA" id="ARBA00022692"/>
    </source>
</evidence>
<keyword evidence="2 6" id="KW-0812">Transmembrane</keyword>
<comment type="similarity">
    <text evidence="5">Belongs to the FNT transporter (TC 1.A.16) family.</text>
</comment>
<reference evidence="7 8" key="1">
    <citation type="journal article" date="2015" name="Genome Biol. Evol.">
        <title>Phylogenomic analyses indicate that early fungi evolved digesting cell walls of algal ancestors of land plants.</title>
        <authorList>
            <person name="Chang Y."/>
            <person name="Wang S."/>
            <person name="Sekimoto S."/>
            <person name="Aerts A.L."/>
            <person name="Choi C."/>
            <person name="Clum A."/>
            <person name="LaButti K.M."/>
            <person name="Lindquist E.A."/>
            <person name="Yee Ngan C."/>
            <person name="Ohm R.A."/>
            <person name="Salamov A.A."/>
            <person name="Grigoriev I.V."/>
            <person name="Spatafora J.W."/>
            <person name="Berbee M.L."/>
        </authorList>
    </citation>
    <scope>NUCLEOTIDE SEQUENCE [LARGE SCALE GENOMIC DNA]</scope>
    <source>
        <strain evidence="7 8">JEL478</strain>
    </source>
</reference>
<evidence type="ECO:0000256" key="6">
    <source>
        <dbReference type="SAM" id="Phobius"/>
    </source>
</evidence>
<accession>A0A139A6Z4</accession>
<feature type="transmembrane region" description="Helical" evidence="6">
    <location>
        <begin position="246"/>
        <end position="268"/>
    </location>
</feature>
<feature type="transmembrane region" description="Helical" evidence="6">
    <location>
        <begin position="167"/>
        <end position="188"/>
    </location>
</feature>
<organism evidence="7 8">
    <name type="scientific">Gonapodya prolifera (strain JEL478)</name>
    <name type="common">Monoblepharis prolifera</name>
    <dbReference type="NCBI Taxonomy" id="1344416"/>
    <lineage>
        <taxon>Eukaryota</taxon>
        <taxon>Fungi</taxon>
        <taxon>Fungi incertae sedis</taxon>
        <taxon>Chytridiomycota</taxon>
        <taxon>Chytridiomycota incertae sedis</taxon>
        <taxon>Monoblepharidomycetes</taxon>
        <taxon>Monoblepharidales</taxon>
        <taxon>Gonapodyaceae</taxon>
        <taxon>Gonapodya</taxon>
    </lineage>
</organism>
<dbReference type="Pfam" id="PF01226">
    <property type="entry name" value="Form_Nir_trans"/>
    <property type="match status" value="1"/>
</dbReference>
<dbReference type="InterPro" id="IPR024002">
    <property type="entry name" value="For/NO2_transpt_CS"/>
</dbReference>
<protein>
    <submittedName>
        <fullName evidence="7">Formate/nitrite transporter</fullName>
    </submittedName>
</protein>
<keyword evidence="4 6" id="KW-0472">Membrane</keyword>
<dbReference type="Proteomes" id="UP000070544">
    <property type="component" value="Unassembled WGS sequence"/>
</dbReference>
<dbReference type="OMA" id="FEHTVVN"/>
<feature type="transmembrane region" description="Helical" evidence="6">
    <location>
        <begin position="31"/>
        <end position="53"/>
    </location>
</feature>
<dbReference type="InterPro" id="IPR023271">
    <property type="entry name" value="Aquaporin-like"/>
</dbReference>
<evidence type="ECO:0000256" key="3">
    <source>
        <dbReference type="ARBA" id="ARBA00022989"/>
    </source>
</evidence>
<dbReference type="PROSITE" id="PS01006">
    <property type="entry name" value="FORMATE_NITRITE_TP_2"/>
    <property type="match status" value="1"/>
</dbReference>